<dbReference type="InterPro" id="IPR002655">
    <property type="entry name" value="Acyl-CoA_oxidase_C"/>
</dbReference>
<comment type="similarity">
    <text evidence="4 11">Belongs to the acyl-CoA oxidase family.</text>
</comment>
<dbReference type="RefSeq" id="XP_030371591.1">
    <property type="nucleotide sequence ID" value="XM_030515731.1"/>
</dbReference>
<evidence type="ECO:0000313" key="18">
    <source>
        <dbReference type="RefSeq" id="XP_030371591.1"/>
    </source>
</evidence>
<dbReference type="InterPro" id="IPR037069">
    <property type="entry name" value="AcylCoA_DH/ox_N_sf"/>
</dbReference>
<dbReference type="PANTHER" id="PTHR10909">
    <property type="entry name" value="ELECTRON TRANSPORT OXIDOREDUCTASE"/>
    <property type="match status" value="1"/>
</dbReference>
<keyword evidence="5 11" id="KW-0285">Flavoprotein</keyword>
<evidence type="ECO:0000256" key="8">
    <source>
        <dbReference type="ARBA" id="ARBA00023002"/>
    </source>
</evidence>
<protein>
    <recommendedName>
        <fullName evidence="11">Acyl-coenzyme A oxidase</fullName>
    </recommendedName>
</protein>
<dbReference type="InterPro" id="IPR009100">
    <property type="entry name" value="AcylCoA_DH/oxidase_NM_dom_sf"/>
</dbReference>
<dbReference type="SUPFAM" id="SSF56645">
    <property type="entry name" value="Acyl-CoA dehydrogenase NM domain-like"/>
    <property type="match status" value="1"/>
</dbReference>
<dbReference type="OrthoDB" id="538336at2759"/>
<dbReference type="InterPro" id="IPR046373">
    <property type="entry name" value="Acyl-CoA_Oxase/DH_mid-dom_sf"/>
</dbReference>
<keyword evidence="7" id="KW-0276">Fatty acid metabolism</keyword>
<evidence type="ECO:0000256" key="11">
    <source>
        <dbReference type="PIRNR" id="PIRNR000168"/>
    </source>
</evidence>
<feature type="domain" description="Acyl-coenzyme A oxidase N-terminal" evidence="15">
    <location>
        <begin position="21"/>
        <end position="146"/>
    </location>
</feature>
<comment type="subcellular location">
    <subcellularLocation>
        <location evidence="2">Peroxisome</location>
    </subcellularLocation>
</comment>
<evidence type="ECO:0000256" key="12">
    <source>
        <dbReference type="PIRSR" id="PIRSR000168-1"/>
    </source>
</evidence>
<evidence type="ECO:0000256" key="2">
    <source>
        <dbReference type="ARBA" id="ARBA00004275"/>
    </source>
</evidence>
<dbReference type="FunFam" id="1.20.140.10:FF:000013">
    <property type="entry name" value="Acyl-coenzyme A oxidase"/>
    <property type="match status" value="1"/>
</dbReference>
<name>A0A6J2T3W0_DROLE</name>
<dbReference type="GO" id="GO:0071949">
    <property type="term" value="F:FAD binding"/>
    <property type="evidence" value="ECO:0007669"/>
    <property type="project" value="InterPro"/>
</dbReference>
<dbReference type="Pfam" id="PF14749">
    <property type="entry name" value="Acyl-CoA_ox_N"/>
    <property type="match status" value="1"/>
</dbReference>
<feature type="active site" description="Proton acceptor" evidence="12">
    <location>
        <position position="432"/>
    </location>
</feature>
<dbReference type="GO" id="GO:0003997">
    <property type="term" value="F:acyl-CoA oxidase activity"/>
    <property type="evidence" value="ECO:0007669"/>
    <property type="project" value="InterPro"/>
</dbReference>
<dbReference type="GO" id="GO:0033540">
    <property type="term" value="P:fatty acid beta-oxidation using acyl-CoA oxidase"/>
    <property type="evidence" value="ECO:0007669"/>
    <property type="project" value="TreeGrafter"/>
</dbReference>
<dbReference type="FunFam" id="1.20.140.10:FF:000005">
    <property type="entry name" value="Acyl-coenzyme A oxidase"/>
    <property type="match status" value="1"/>
</dbReference>
<sequence>MSIPSAVNPDLVKERQNATFDVDEFASWFYGDTALMGMKRLITEELYRGLDDPLDLEYMSYEDVYTAGVKQAVESTVRMRNMQEKINPGGTEIYPTLLSGLVGNAMMPAGNPMAVHLLMFTKALKGQGTSEQYERWGKRADNFEIIGTYAQTELGHGTYLRGLQTRADYDRRTDEFVLHTPHISAYKWWPGGLGHTVNYCIVVAQLYIDGESKGIHLFLVQVRDEETHRPLPGIDIGDIGKKIGMPGVNNGYLGLNKVRIPRIQMLMRNAQVLEDGSYVKSPVSQLNYFPMVYVRAAVAFGNTFFLAQAVTIATRYSAVRRQSPINEPEPQVLDHITQQMKVLPEIASVVAYRLAAGQVWSLYHRTAKDVNAGDYSRLPELHALSCTLKAACSYDSTYAIERMRQSCGGHGYLAAANLGNIFGLASAACTYEGENSVLYLQVGKILLKAWGDVLAKRQLMPTMSYLGELAAWKQFPQWTGSWQQLVEALQYAATNKTRLAHQHYTTRLGAGRTQPQALNETGIELTQAAELHGRAFVTYTFLQEVTGKAAAKRSANLNRVLEQLLELYLVHTVQRHMADILRFVPLSEQQIDDLQTRLELVLKQVRLNAVAIVDGFDLEDRELSSVLGSYDGNVYERILASAKKSPMNKRPVPVAFERYLKPFMRAKL</sequence>
<evidence type="ECO:0000259" key="16">
    <source>
        <dbReference type="Pfam" id="PF22924"/>
    </source>
</evidence>
<evidence type="ECO:0000313" key="17">
    <source>
        <dbReference type="Proteomes" id="UP000504634"/>
    </source>
</evidence>
<proteinExistence type="inferred from homology"/>
<dbReference type="InterPro" id="IPR012258">
    <property type="entry name" value="Acyl-CoA_oxidase"/>
</dbReference>
<feature type="domain" description="Acyl-CoA oxidase C-terminal" evidence="14">
    <location>
        <begin position="482"/>
        <end position="664"/>
    </location>
</feature>
<dbReference type="GO" id="GO:0055088">
    <property type="term" value="P:lipid homeostasis"/>
    <property type="evidence" value="ECO:0007669"/>
    <property type="project" value="TreeGrafter"/>
</dbReference>
<dbReference type="SUPFAM" id="SSF47203">
    <property type="entry name" value="Acyl-CoA dehydrogenase C-terminal domain-like"/>
    <property type="match status" value="2"/>
</dbReference>
<dbReference type="PANTHER" id="PTHR10909:SF250">
    <property type="entry name" value="PEROXISOMAL ACYL-COENZYME A OXIDASE 1"/>
    <property type="match status" value="1"/>
</dbReference>
<evidence type="ECO:0000259" key="14">
    <source>
        <dbReference type="Pfam" id="PF01756"/>
    </source>
</evidence>
<dbReference type="Gene3D" id="1.10.540.10">
    <property type="entry name" value="Acyl-CoA dehydrogenase/oxidase, N-terminal domain"/>
    <property type="match status" value="1"/>
</dbReference>
<keyword evidence="8" id="KW-0560">Oxidoreductase</keyword>
<dbReference type="InterPro" id="IPR055060">
    <property type="entry name" value="ACOX_C_alpha1"/>
</dbReference>
<evidence type="ECO:0000256" key="1">
    <source>
        <dbReference type="ARBA" id="ARBA00001974"/>
    </source>
</evidence>
<evidence type="ECO:0000259" key="15">
    <source>
        <dbReference type="Pfam" id="PF14749"/>
    </source>
</evidence>
<dbReference type="Gene3D" id="2.40.110.10">
    <property type="entry name" value="Butyryl-CoA Dehydrogenase, subunit A, domain 2"/>
    <property type="match status" value="1"/>
</dbReference>
<dbReference type="Pfam" id="PF01756">
    <property type="entry name" value="ACOX"/>
    <property type="match status" value="1"/>
</dbReference>
<comment type="cofactor">
    <cofactor evidence="1">
        <name>FAD</name>
        <dbReference type="ChEBI" id="CHEBI:57692"/>
    </cofactor>
</comment>
<dbReference type="AlphaFoldDB" id="A0A6J2T3W0"/>
<evidence type="ECO:0000256" key="4">
    <source>
        <dbReference type="ARBA" id="ARBA00006288"/>
    </source>
</evidence>
<dbReference type="Gene3D" id="1.20.140.10">
    <property type="entry name" value="Butyryl-CoA Dehydrogenase, subunit A, domain 3"/>
    <property type="match status" value="2"/>
</dbReference>
<keyword evidence="10" id="KW-0576">Peroxisome</keyword>
<keyword evidence="17" id="KW-1185">Reference proteome</keyword>
<evidence type="ECO:0000256" key="6">
    <source>
        <dbReference type="ARBA" id="ARBA00022827"/>
    </source>
</evidence>
<evidence type="ECO:0000256" key="3">
    <source>
        <dbReference type="ARBA" id="ARBA00004846"/>
    </source>
</evidence>
<gene>
    <name evidence="18" type="primary">LOC115621898</name>
</gene>
<dbReference type="InterPro" id="IPR029320">
    <property type="entry name" value="Acyl-CoA_ox_N"/>
</dbReference>
<keyword evidence="6 11" id="KW-0274">FAD</keyword>
<evidence type="ECO:0000256" key="13">
    <source>
        <dbReference type="PIRSR" id="PIRSR000168-2"/>
    </source>
</evidence>
<evidence type="ECO:0000256" key="5">
    <source>
        <dbReference type="ARBA" id="ARBA00022630"/>
    </source>
</evidence>
<organism evidence="17 18">
    <name type="scientific">Drosophila lebanonensis</name>
    <name type="common">Fruit fly</name>
    <name type="synonym">Scaptodrosophila lebanonensis</name>
    <dbReference type="NCBI Taxonomy" id="7225"/>
    <lineage>
        <taxon>Eukaryota</taxon>
        <taxon>Metazoa</taxon>
        <taxon>Ecdysozoa</taxon>
        <taxon>Arthropoda</taxon>
        <taxon>Hexapoda</taxon>
        <taxon>Insecta</taxon>
        <taxon>Pterygota</taxon>
        <taxon>Neoptera</taxon>
        <taxon>Endopterygota</taxon>
        <taxon>Diptera</taxon>
        <taxon>Brachycera</taxon>
        <taxon>Muscomorpha</taxon>
        <taxon>Ephydroidea</taxon>
        <taxon>Drosophilidae</taxon>
        <taxon>Scaptodrosophila</taxon>
    </lineage>
</organism>
<dbReference type="Pfam" id="PF22924">
    <property type="entry name" value="ACOX_C_alpha1"/>
    <property type="match status" value="1"/>
</dbReference>
<dbReference type="Proteomes" id="UP000504634">
    <property type="component" value="Unplaced"/>
</dbReference>
<dbReference type="PIRSF" id="PIRSF000168">
    <property type="entry name" value="Acyl-CoA_oxidase"/>
    <property type="match status" value="1"/>
</dbReference>
<feature type="binding site" evidence="13">
    <location>
        <position position="191"/>
    </location>
    <ligand>
        <name>FAD</name>
        <dbReference type="ChEBI" id="CHEBI:57692"/>
    </ligand>
</feature>
<keyword evidence="9" id="KW-0443">Lipid metabolism</keyword>
<accession>A0A6J2T3W0</accession>
<dbReference type="GO" id="GO:0005777">
    <property type="term" value="C:peroxisome"/>
    <property type="evidence" value="ECO:0007669"/>
    <property type="project" value="UniProtKB-SubCell"/>
</dbReference>
<comment type="pathway">
    <text evidence="3">Lipid metabolism; peroxisomal fatty acid beta-oxidation.</text>
</comment>
<dbReference type="GO" id="GO:0005504">
    <property type="term" value="F:fatty acid binding"/>
    <property type="evidence" value="ECO:0007669"/>
    <property type="project" value="TreeGrafter"/>
</dbReference>
<feature type="domain" description="Acyl-CoA oxidase C-alpha1" evidence="16">
    <location>
        <begin position="288"/>
        <end position="447"/>
    </location>
</feature>
<evidence type="ECO:0000256" key="10">
    <source>
        <dbReference type="ARBA" id="ARBA00023140"/>
    </source>
</evidence>
<feature type="binding site" evidence="13">
    <location>
        <position position="152"/>
    </location>
    <ligand>
        <name>FAD</name>
        <dbReference type="ChEBI" id="CHEBI:57692"/>
    </ligand>
</feature>
<evidence type="ECO:0000256" key="7">
    <source>
        <dbReference type="ARBA" id="ARBA00022832"/>
    </source>
</evidence>
<reference evidence="18" key="1">
    <citation type="submission" date="2025-08" db="UniProtKB">
        <authorList>
            <consortium name="RefSeq"/>
        </authorList>
    </citation>
    <scope>IDENTIFICATION</scope>
    <source>
        <strain evidence="18">11010-0011.00</strain>
        <tissue evidence="18">Whole body</tissue>
    </source>
</reference>
<dbReference type="GeneID" id="115621898"/>
<dbReference type="FunFam" id="2.40.110.10:FF:000003">
    <property type="entry name" value="Acyl-coenzyme A oxidase"/>
    <property type="match status" value="1"/>
</dbReference>
<dbReference type="InterPro" id="IPR036250">
    <property type="entry name" value="AcylCo_DH-like_C"/>
</dbReference>
<evidence type="ECO:0000256" key="9">
    <source>
        <dbReference type="ARBA" id="ARBA00023098"/>
    </source>
</evidence>